<dbReference type="EMBL" id="CH445331">
    <property type="protein sequence ID" value="EAT87697.2"/>
    <property type="molecule type" value="Genomic_DNA"/>
</dbReference>
<feature type="compositionally biased region" description="Basic residues" evidence="1">
    <location>
        <begin position="9"/>
        <end position="25"/>
    </location>
</feature>
<dbReference type="KEGG" id="pno:SNOG_05306"/>
<evidence type="ECO:0000313" key="2">
    <source>
        <dbReference type="EMBL" id="EAT87697.2"/>
    </source>
</evidence>
<organism evidence="2 3">
    <name type="scientific">Phaeosphaeria nodorum (strain SN15 / ATCC MYA-4574 / FGSC 10173)</name>
    <name type="common">Glume blotch fungus</name>
    <name type="synonym">Parastagonospora nodorum</name>
    <dbReference type="NCBI Taxonomy" id="321614"/>
    <lineage>
        <taxon>Eukaryota</taxon>
        <taxon>Fungi</taxon>
        <taxon>Dikarya</taxon>
        <taxon>Ascomycota</taxon>
        <taxon>Pezizomycotina</taxon>
        <taxon>Dothideomycetes</taxon>
        <taxon>Pleosporomycetidae</taxon>
        <taxon>Pleosporales</taxon>
        <taxon>Pleosporineae</taxon>
        <taxon>Phaeosphaeriaceae</taxon>
        <taxon>Parastagonospora</taxon>
    </lineage>
</organism>
<dbReference type="HOGENOM" id="CLU_1938915_0_0_1"/>
<protein>
    <submittedName>
        <fullName evidence="2">Uncharacterized protein</fullName>
    </submittedName>
</protein>
<proteinExistence type="predicted"/>
<accession>Q0USF8</accession>
<dbReference type="InParanoid" id="Q0USF8"/>
<sequence>MPQNQSSTSKHHNRPTTKTYQRGHRLLNYIADDRPLHQHHQRPRLDHKTHPSLPRHPNLQWHHWTFLHHVKRSPKIPSLLLRATQVLQVVHNVNNVELGVGLYHARSTQDQDEQRECGSWHRRVQQAEGQ</sequence>
<dbReference type="RefSeq" id="XP_001795713.1">
    <property type="nucleotide sequence ID" value="XM_001795661.1"/>
</dbReference>
<dbReference type="GeneID" id="5972588"/>
<dbReference type="Proteomes" id="UP000001055">
    <property type="component" value="Unassembled WGS sequence"/>
</dbReference>
<gene>
    <name evidence="2" type="ORF">SNOG_05306</name>
</gene>
<dbReference type="AlphaFoldDB" id="Q0USF8"/>
<name>Q0USF8_PHANO</name>
<reference evidence="3" key="1">
    <citation type="journal article" date="2007" name="Plant Cell">
        <title>Dothideomycete-plant interactions illuminated by genome sequencing and EST analysis of the wheat pathogen Stagonospora nodorum.</title>
        <authorList>
            <person name="Hane J.K."/>
            <person name="Lowe R.G."/>
            <person name="Solomon P.S."/>
            <person name="Tan K.C."/>
            <person name="Schoch C.L."/>
            <person name="Spatafora J.W."/>
            <person name="Crous P.W."/>
            <person name="Kodira C."/>
            <person name="Birren B.W."/>
            <person name="Galagan J.E."/>
            <person name="Torriani S.F."/>
            <person name="McDonald B.A."/>
            <person name="Oliver R.P."/>
        </authorList>
    </citation>
    <scope>NUCLEOTIDE SEQUENCE [LARGE SCALE GENOMIC DNA]</scope>
    <source>
        <strain evidence="3">SN15 / ATCC MYA-4574 / FGSC 10173</strain>
    </source>
</reference>
<feature type="region of interest" description="Disordered" evidence="1">
    <location>
        <begin position="1"/>
        <end position="54"/>
    </location>
</feature>
<evidence type="ECO:0000256" key="1">
    <source>
        <dbReference type="SAM" id="MobiDB-lite"/>
    </source>
</evidence>
<evidence type="ECO:0000313" key="3">
    <source>
        <dbReference type="Proteomes" id="UP000001055"/>
    </source>
</evidence>